<protein>
    <recommendedName>
        <fullName evidence="12">Thymopoietin</fullName>
    </recommendedName>
</protein>
<sequence length="486" mass="54762">MAEFLEDPSILTKEKLKNELIANNIVLPSGEQRKDVYVQLYRQHLSSRNRNTPDFSSDEERESTPVRGRGRPPGRKATKKTDKPTVEGESELEVTSLSNEALREELLKYGVKPGPILGSTRKVYEQRLLKLKEQQEVVSPPVADLSTADNKQNGNSDSAQYSDNDEPRTELTFEPREPLRSKPKAQVTSRSKKVEHNEAAEDNEAVSELNVKRSNRLPPKDFLPEIEDVSVNLASISGDAVSELTKVLDSEKGGRLQAVAKESTKVARRTPRKRVVAAEPIDDSDNSEPAPITEAVLTSSKQTLANEGFSQFESRQVDYQVIENFKHTNALRSVSEFTDLSRRTPKKQLISEKIIEKAFVEEKREDRDVLKEMFPYEISTPTGISASCRRPIKGAAGRPFNLKDYKDYKLEDSYSSSKYISKYQPVVEEKPMKGKSGRSIPIWIKLLILVILAVLAFLVYHAMETNEGNPFAKWLQGNPNSIKEEN</sequence>
<dbReference type="SMART" id="SM00540">
    <property type="entry name" value="LEM"/>
    <property type="match status" value="1"/>
</dbReference>
<keyword evidence="5" id="KW-0238">DNA-binding</keyword>
<dbReference type="GO" id="GO:0003677">
    <property type="term" value="F:DNA binding"/>
    <property type="evidence" value="ECO:0007669"/>
    <property type="project" value="UniProtKB-KW"/>
</dbReference>
<dbReference type="InterPro" id="IPR013146">
    <property type="entry name" value="LEM-like_dom"/>
</dbReference>
<feature type="compositionally biased region" description="Polar residues" evidence="6">
    <location>
        <begin position="44"/>
        <end position="55"/>
    </location>
</feature>
<dbReference type="Pfam" id="PF03020">
    <property type="entry name" value="LEM"/>
    <property type="match status" value="1"/>
</dbReference>
<feature type="domain" description="LEM" evidence="8">
    <location>
        <begin position="91"/>
        <end position="135"/>
    </location>
</feature>
<accession>A0AAV7C1D0</accession>
<keyword evidence="4" id="KW-0007">Acetylation</keyword>
<dbReference type="InterPro" id="IPR003887">
    <property type="entry name" value="LEM_dom"/>
</dbReference>
<comment type="similarity">
    <text evidence="1">Belongs to the LEM family.</text>
</comment>
<evidence type="ECO:0008006" key="12">
    <source>
        <dbReference type="Google" id="ProtNLM"/>
    </source>
</evidence>
<evidence type="ECO:0000256" key="7">
    <source>
        <dbReference type="SAM" id="Phobius"/>
    </source>
</evidence>
<dbReference type="Gene3D" id="1.10.720.40">
    <property type="match status" value="2"/>
</dbReference>
<keyword evidence="3" id="KW-0597">Phosphoprotein</keyword>
<dbReference type="SMART" id="SM01261">
    <property type="entry name" value="Thymopoietin"/>
    <property type="match status" value="1"/>
</dbReference>
<dbReference type="Proteomes" id="UP000824782">
    <property type="component" value="Unassembled WGS sequence"/>
</dbReference>
<gene>
    <name evidence="10" type="ORF">GDO81_010435</name>
</gene>
<evidence type="ECO:0000256" key="5">
    <source>
        <dbReference type="ARBA" id="ARBA00023125"/>
    </source>
</evidence>
<dbReference type="InterPro" id="IPR011015">
    <property type="entry name" value="LEM/LEM-like_dom_sf"/>
</dbReference>
<feature type="domain" description="LEM-like" evidence="9">
    <location>
        <begin position="5"/>
        <end position="48"/>
    </location>
</feature>
<evidence type="ECO:0000256" key="1">
    <source>
        <dbReference type="ARBA" id="ARBA00007744"/>
    </source>
</evidence>
<dbReference type="GO" id="GO:0005635">
    <property type="term" value="C:nuclear envelope"/>
    <property type="evidence" value="ECO:0007669"/>
    <property type="project" value="UniProtKB-ARBA"/>
</dbReference>
<feature type="compositionally biased region" description="Basic residues" evidence="6">
    <location>
        <begin position="68"/>
        <end position="78"/>
    </location>
</feature>
<dbReference type="Pfam" id="PF08198">
    <property type="entry name" value="Thymopoietin"/>
    <property type="match status" value="1"/>
</dbReference>
<dbReference type="PANTHER" id="PTHR12019">
    <property type="entry name" value="LAMINA-ASSOCIATED POLYPEPTIDE THYMOPOIETIN"/>
    <property type="match status" value="1"/>
</dbReference>
<dbReference type="PANTHER" id="PTHR12019:SF9">
    <property type="entry name" value="THYMOPOIETIN"/>
    <property type="match status" value="1"/>
</dbReference>
<evidence type="ECO:0000256" key="4">
    <source>
        <dbReference type="ARBA" id="ARBA00022990"/>
    </source>
</evidence>
<keyword evidence="7" id="KW-0812">Transmembrane</keyword>
<reference evidence="10" key="1">
    <citation type="thesis" date="2020" institute="ProQuest LLC" country="789 East Eisenhower Parkway, Ann Arbor, MI, USA">
        <title>Comparative Genomics and Chromosome Evolution.</title>
        <authorList>
            <person name="Mudd A.B."/>
        </authorList>
    </citation>
    <scope>NUCLEOTIDE SEQUENCE</scope>
    <source>
        <strain evidence="10">237g6f4</strain>
        <tissue evidence="10">Blood</tissue>
    </source>
</reference>
<dbReference type="CDD" id="cd12940">
    <property type="entry name" value="LEM_LAP2_LEMD1"/>
    <property type="match status" value="1"/>
</dbReference>
<feature type="region of interest" description="Disordered" evidence="6">
    <location>
        <begin position="44"/>
        <end position="97"/>
    </location>
</feature>
<dbReference type="FunFam" id="1.10.720.40:FF:000001">
    <property type="entry name" value="LEM domain containing 2, isoform CRA_a"/>
    <property type="match status" value="2"/>
</dbReference>
<evidence type="ECO:0000259" key="8">
    <source>
        <dbReference type="PROSITE" id="PS50954"/>
    </source>
</evidence>
<keyword evidence="7" id="KW-1133">Transmembrane helix</keyword>
<dbReference type="SUPFAM" id="SSF63451">
    <property type="entry name" value="LEM domain"/>
    <property type="match status" value="2"/>
</dbReference>
<keyword evidence="7" id="KW-0472">Membrane</keyword>
<comment type="caution">
    <text evidence="10">The sequence shown here is derived from an EMBL/GenBank/DDBJ whole genome shotgun (WGS) entry which is preliminary data.</text>
</comment>
<dbReference type="CDD" id="cd12935">
    <property type="entry name" value="LEM_like"/>
    <property type="match status" value="1"/>
</dbReference>
<keyword evidence="2" id="KW-0488">Methylation</keyword>
<feature type="region of interest" description="Disordered" evidence="6">
    <location>
        <begin position="135"/>
        <end position="220"/>
    </location>
</feature>
<dbReference type="PROSITE" id="PS50955">
    <property type="entry name" value="LEM_LIKE"/>
    <property type="match status" value="1"/>
</dbReference>
<dbReference type="AlphaFoldDB" id="A0AAV7C1D0"/>
<organism evidence="10 11">
    <name type="scientific">Engystomops pustulosus</name>
    <name type="common">Tungara frog</name>
    <name type="synonym">Physalaemus pustulosus</name>
    <dbReference type="NCBI Taxonomy" id="76066"/>
    <lineage>
        <taxon>Eukaryota</taxon>
        <taxon>Metazoa</taxon>
        <taxon>Chordata</taxon>
        <taxon>Craniata</taxon>
        <taxon>Vertebrata</taxon>
        <taxon>Euteleostomi</taxon>
        <taxon>Amphibia</taxon>
        <taxon>Batrachia</taxon>
        <taxon>Anura</taxon>
        <taxon>Neobatrachia</taxon>
        <taxon>Hyloidea</taxon>
        <taxon>Leptodactylidae</taxon>
        <taxon>Leiuperinae</taxon>
        <taxon>Engystomops</taxon>
    </lineage>
</organism>
<evidence type="ECO:0000313" key="11">
    <source>
        <dbReference type="Proteomes" id="UP000824782"/>
    </source>
</evidence>
<keyword evidence="11" id="KW-1185">Reference proteome</keyword>
<feature type="compositionally biased region" description="Polar residues" evidence="6">
    <location>
        <begin position="147"/>
        <end position="162"/>
    </location>
</feature>
<evidence type="ECO:0000313" key="10">
    <source>
        <dbReference type="EMBL" id="KAG8578257.1"/>
    </source>
</evidence>
<evidence type="ECO:0000256" key="3">
    <source>
        <dbReference type="ARBA" id="ARBA00022553"/>
    </source>
</evidence>
<evidence type="ECO:0000256" key="2">
    <source>
        <dbReference type="ARBA" id="ARBA00022481"/>
    </source>
</evidence>
<feature type="transmembrane region" description="Helical" evidence="7">
    <location>
        <begin position="442"/>
        <end position="463"/>
    </location>
</feature>
<evidence type="ECO:0000256" key="6">
    <source>
        <dbReference type="SAM" id="MobiDB-lite"/>
    </source>
</evidence>
<dbReference type="PROSITE" id="PS50954">
    <property type="entry name" value="LEM"/>
    <property type="match status" value="1"/>
</dbReference>
<feature type="compositionally biased region" description="Basic and acidic residues" evidence="6">
    <location>
        <begin position="165"/>
        <end position="180"/>
    </location>
</feature>
<dbReference type="InterPro" id="IPR051656">
    <property type="entry name" value="LEM_domain"/>
</dbReference>
<proteinExistence type="inferred from homology"/>
<name>A0AAV7C1D0_ENGPU</name>
<dbReference type="EMBL" id="WNYA01000004">
    <property type="protein sequence ID" value="KAG8578257.1"/>
    <property type="molecule type" value="Genomic_DNA"/>
</dbReference>
<evidence type="ECO:0000259" key="9">
    <source>
        <dbReference type="PROSITE" id="PS50955"/>
    </source>
</evidence>